<evidence type="ECO:0000256" key="1">
    <source>
        <dbReference type="ARBA" id="ARBA00023015"/>
    </source>
</evidence>
<reference evidence="5 6" key="1">
    <citation type="journal article" date="2014" name="Int. J. Syst. Evol. Microbiol.">
        <title>Complete genome sequence of Corynebacterium casei LMG S-19264T (=DSM 44701T), isolated from a smear-ripened cheese.</title>
        <authorList>
            <consortium name="US DOE Joint Genome Institute (JGI-PGF)"/>
            <person name="Walter F."/>
            <person name="Albersmeier A."/>
            <person name="Kalinowski J."/>
            <person name="Ruckert C."/>
        </authorList>
    </citation>
    <scope>NUCLEOTIDE SEQUENCE [LARGE SCALE GENOMIC DNA]</scope>
    <source>
        <strain evidence="5 6">CGMCC 1.15896</strain>
    </source>
</reference>
<dbReference type="SUPFAM" id="SSF53822">
    <property type="entry name" value="Periplasmic binding protein-like I"/>
    <property type="match status" value="1"/>
</dbReference>
<feature type="domain" description="HTH lacI-type" evidence="4">
    <location>
        <begin position="1"/>
        <end position="39"/>
    </location>
</feature>
<dbReference type="GO" id="GO:0003700">
    <property type="term" value="F:DNA-binding transcription factor activity"/>
    <property type="evidence" value="ECO:0007669"/>
    <property type="project" value="TreeGrafter"/>
</dbReference>
<evidence type="ECO:0000256" key="3">
    <source>
        <dbReference type="ARBA" id="ARBA00023163"/>
    </source>
</evidence>
<dbReference type="InterPro" id="IPR046335">
    <property type="entry name" value="LacI/GalR-like_sensor"/>
</dbReference>
<proteinExistence type="predicted"/>
<sequence length="309" mass="33470">MSRAFTNPHLLSEETVKNVLRIADEIGYVPNHTARALSTGRYANIAIIVPDIANPFFPPMIKAAQEDADNSGFCVFLGNSNEDPAREDQLLARFLGQVEGFILVSSRLGEQRIRHYVERCPLVLINRDIKGLPRVLIDSGPGVSEAVHHLAELGHKSIAYLSGPKRSWSNTQRLAAVKKAGRELDLKVSVISTTTPSYQAAREVSARLINTGATAVISFDDLTAQGVIAGLSDHGLVVPRDISVVGCDDVLDAATHPSLTSVSSRSAESGRTALSILLDFLRKGNTGDIRFSLDTRLVSRETTARPRLP</sequence>
<evidence type="ECO:0000313" key="6">
    <source>
        <dbReference type="Proteomes" id="UP000596977"/>
    </source>
</evidence>
<dbReference type="Gene3D" id="1.10.260.40">
    <property type="entry name" value="lambda repressor-like DNA-binding domains"/>
    <property type="match status" value="1"/>
</dbReference>
<comment type="caution">
    <text evidence="5">The sequence shown here is derived from an EMBL/GenBank/DDBJ whole genome shotgun (WGS) entry which is preliminary data.</text>
</comment>
<dbReference type="PANTHER" id="PTHR30146">
    <property type="entry name" value="LACI-RELATED TRANSCRIPTIONAL REPRESSOR"/>
    <property type="match status" value="1"/>
</dbReference>
<organism evidence="5 6">
    <name type="scientific">Pelagibacterium lentulum</name>
    <dbReference type="NCBI Taxonomy" id="2029865"/>
    <lineage>
        <taxon>Bacteria</taxon>
        <taxon>Pseudomonadati</taxon>
        <taxon>Pseudomonadota</taxon>
        <taxon>Alphaproteobacteria</taxon>
        <taxon>Hyphomicrobiales</taxon>
        <taxon>Devosiaceae</taxon>
        <taxon>Pelagibacterium</taxon>
    </lineage>
</organism>
<accession>A0A916RMU4</accession>
<evidence type="ECO:0000259" key="4">
    <source>
        <dbReference type="PROSITE" id="PS50932"/>
    </source>
</evidence>
<dbReference type="InterPro" id="IPR000843">
    <property type="entry name" value="HTH_LacI"/>
</dbReference>
<dbReference type="Gene3D" id="3.40.50.2300">
    <property type="match status" value="2"/>
</dbReference>
<dbReference type="Pfam" id="PF13377">
    <property type="entry name" value="Peripla_BP_3"/>
    <property type="match status" value="1"/>
</dbReference>
<evidence type="ECO:0000256" key="2">
    <source>
        <dbReference type="ARBA" id="ARBA00023125"/>
    </source>
</evidence>
<keyword evidence="6" id="KW-1185">Reference proteome</keyword>
<dbReference type="GO" id="GO:0000976">
    <property type="term" value="F:transcription cis-regulatory region binding"/>
    <property type="evidence" value="ECO:0007669"/>
    <property type="project" value="TreeGrafter"/>
</dbReference>
<dbReference type="PROSITE" id="PS50932">
    <property type="entry name" value="HTH_LACI_2"/>
    <property type="match status" value="1"/>
</dbReference>
<dbReference type="CDD" id="cd01392">
    <property type="entry name" value="HTH_LacI"/>
    <property type="match status" value="1"/>
</dbReference>
<protein>
    <submittedName>
        <fullName evidence="5">LacI family transcriptional regulator</fullName>
    </submittedName>
</protein>
<dbReference type="SUPFAM" id="SSF47413">
    <property type="entry name" value="lambda repressor-like DNA-binding domains"/>
    <property type="match status" value="1"/>
</dbReference>
<dbReference type="Proteomes" id="UP000596977">
    <property type="component" value="Unassembled WGS sequence"/>
</dbReference>
<dbReference type="InterPro" id="IPR028082">
    <property type="entry name" value="Peripla_BP_I"/>
</dbReference>
<dbReference type="PANTHER" id="PTHR30146:SF109">
    <property type="entry name" value="HTH-TYPE TRANSCRIPTIONAL REGULATOR GALS"/>
    <property type="match status" value="1"/>
</dbReference>
<dbReference type="SMART" id="SM00354">
    <property type="entry name" value="HTH_LACI"/>
    <property type="match status" value="1"/>
</dbReference>
<dbReference type="InterPro" id="IPR010982">
    <property type="entry name" value="Lambda_DNA-bd_dom_sf"/>
</dbReference>
<dbReference type="EMBL" id="BMKB01000008">
    <property type="protein sequence ID" value="GGA62076.1"/>
    <property type="molecule type" value="Genomic_DNA"/>
</dbReference>
<gene>
    <name evidence="5" type="ORF">GCM10011499_35510</name>
</gene>
<name>A0A916RMU4_9HYPH</name>
<keyword evidence="1" id="KW-0805">Transcription regulation</keyword>
<dbReference type="CDD" id="cd06267">
    <property type="entry name" value="PBP1_LacI_sugar_binding-like"/>
    <property type="match status" value="1"/>
</dbReference>
<dbReference type="AlphaFoldDB" id="A0A916RMU4"/>
<keyword evidence="3" id="KW-0804">Transcription</keyword>
<keyword evidence="2" id="KW-0238">DNA-binding</keyword>
<evidence type="ECO:0000313" key="5">
    <source>
        <dbReference type="EMBL" id="GGA62076.1"/>
    </source>
</evidence>